<keyword evidence="6 7" id="KW-0472">Membrane</keyword>
<comment type="caution">
    <text evidence="8">The sequence shown here is derived from an EMBL/GenBank/DDBJ whole genome shotgun (WGS) entry which is preliminary data.</text>
</comment>
<sequence length="153" mass="17360">MQVRCLGKYLSISFIWSFFKWFFSGIGDSCGFDNFPSFGLEAYKNTFYFDFSATYIGCGLICPHIVNCSALLGAIISWGFLWPLISKRAGDWYPSDLGSNDFKGLYGYKVFIAISLILGDGIYNLIKIVGITFKEVYFQHRKENEISLVNSVQ</sequence>
<feature type="non-terminal residue" evidence="8">
    <location>
        <position position="153"/>
    </location>
</feature>
<dbReference type="InterPro" id="IPR045035">
    <property type="entry name" value="YSL-like"/>
</dbReference>
<accession>A0AA38GLB1</accession>
<dbReference type="PANTHER" id="PTHR31645:SF0">
    <property type="entry name" value="OLIGOPEPTIDE TRANSPORTER YGL114W-RELATED"/>
    <property type="match status" value="1"/>
</dbReference>
<feature type="non-terminal residue" evidence="8">
    <location>
        <position position="1"/>
    </location>
</feature>
<keyword evidence="3" id="KW-0813">Transport</keyword>
<comment type="subcellular location">
    <subcellularLocation>
        <location evidence="1">Membrane</location>
        <topology evidence="1">Multi-pass membrane protein</topology>
    </subcellularLocation>
</comment>
<dbReference type="GO" id="GO:0005774">
    <property type="term" value="C:vacuolar membrane"/>
    <property type="evidence" value="ECO:0007669"/>
    <property type="project" value="TreeGrafter"/>
</dbReference>
<feature type="transmembrane region" description="Helical" evidence="7">
    <location>
        <begin position="65"/>
        <end position="85"/>
    </location>
</feature>
<feature type="transmembrane region" description="Helical" evidence="7">
    <location>
        <begin position="105"/>
        <end position="126"/>
    </location>
</feature>
<evidence type="ECO:0000256" key="4">
    <source>
        <dbReference type="ARBA" id="ARBA00022692"/>
    </source>
</evidence>
<dbReference type="GO" id="GO:0035673">
    <property type="term" value="F:oligopeptide transmembrane transporter activity"/>
    <property type="evidence" value="ECO:0007669"/>
    <property type="project" value="InterPro"/>
</dbReference>
<evidence type="ECO:0000256" key="5">
    <source>
        <dbReference type="ARBA" id="ARBA00022989"/>
    </source>
</evidence>
<evidence type="ECO:0000256" key="7">
    <source>
        <dbReference type="SAM" id="Phobius"/>
    </source>
</evidence>
<evidence type="ECO:0000313" key="9">
    <source>
        <dbReference type="Proteomes" id="UP000824469"/>
    </source>
</evidence>
<dbReference type="Pfam" id="PF03169">
    <property type="entry name" value="OPT"/>
    <property type="match status" value="1"/>
</dbReference>
<evidence type="ECO:0000256" key="2">
    <source>
        <dbReference type="ARBA" id="ARBA00010276"/>
    </source>
</evidence>
<dbReference type="Proteomes" id="UP000824469">
    <property type="component" value="Unassembled WGS sequence"/>
</dbReference>
<evidence type="ECO:0000256" key="1">
    <source>
        <dbReference type="ARBA" id="ARBA00004141"/>
    </source>
</evidence>
<keyword evidence="5 7" id="KW-1133">Transmembrane helix</keyword>
<dbReference type="EMBL" id="JAHRHJ020000003">
    <property type="protein sequence ID" value="KAH9323878.1"/>
    <property type="molecule type" value="Genomic_DNA"/>
</dbReference>
<proteinExistence type="inferred from homology"/>
<keyword evidence="9" id="KW-1185">Reference proteome</keyword>
<dbReference type="InterPro" id="IPR004813">
    <property type="entry name" value="OPT"/>
</dbReference>
<evidence type="ECO:0000313" key="8">
    <source>
        <dbReference type="EMBL" id="KAH9323878.1"/>
    </source>
</evidence>
<dbReference type="PANTHER" id="PTHR31645">
    <property type="entry name" value="OLIGOPEPTIDE TRANSPORTER YGL114W-RELATED"/>
    <property type="match status" value="1"/>
</dbReference>
<reference evidence="8 9" key="1">
    <citation type="journal article" date="2021" name="Nat. Plants">
        <title>The Taxus genome provides insights into paclitaxel biosynthesis.</title>
        <authorList>
            <person name="Xiong X."/>
            <person name="Gou J."/>
            <person name="Liao Q."/>
            <person name="Li Y."/>
            <person name="Zhou Q."/>
            <person name="Bi G."/>
            <person name="Li C."/>
            <person name="Du R."/>
            <person name="Wang X."/>
            <person name="Sun T."/>
            <person name="Guo L."/>
            <person name="Liang H."/>
            <person name="Lu P."/>
            <person name="Wu Y."/>
            <person name="Zhang Z."/>
            <person name="Ro D.K."/>
            <person name="Shang Y."/>
            <person name="Huang S."/>
            <person name="Yan J."/>
        </authorList>
    </citation>
    <scope>NUCLEOTIDE SEQUENCE [LARGE SCALE GENOMIC DNA]</scope>
    <source>
        <strain evidence="8">Ta-2019</strain>
    </source>
</reference>
<dbReference type="AlphaFoldDB" id="A0AA38GLB1"/>
<dbReference type="OMA" id="MICPRLV"/>
<name>A0AA38GLB1_TAXCH</name>
<evidence type="ECO:0000256" key="3">
    <source>
        <dbReference type="ARBA" id="ARBA00022448"/>
    </source>
</evidence>
<comment type="similarity">
    <text evidence="2">Belongs to the YSL (TC 2.A.67.2) family.</text>
</comment>
<evidence type="ECO:0000256" key="6">
    <source>
        <dbReference type="ARBA" id="ARBA00023136"/>
    </source>
</evidence>
<gene>
    <name evidence="8" type="ORF">KI387_018517</name>
</gene>
<keyword evidence="4 7" id="KW-0812">Transmembrane</keyword>
<organism evidence="8 9">
    <name type="scientific">Taxus chinensis</name>
    <name type="common">Chinese yew</name>
    <name type="synonym">Taxus wallichiana var. chinensis</name>
    <dbReference type="NCBI Taxonomy" id="29808"/>
    <lineage>
        <taxon>Eukaryota</taxon>
        <taxon>Viridiplantae</taxon>
        <taxon>Streptophyta</taxon>
        <taxon>Embryophyta</taxon>
        <taxon>Tracheophyta</taxon>
        <taxon>Spermatophyta</taxon>
        <taxon>Pinopsida</taxon>
        <taxon>Pinidae</taxon>
        <taxon>Conifers II</taxon>
        <taxon>Cupressales</taxon>
        <taxon>Taxaceae</taxon>
        <taxon>Taxus</taxon>
    </lineage>
</organism>
<protein>
    <submittedName>
        <fullName evidence="8">Uncharacterized protein</fullName>
    </submittedName>
</protein>